<dbReference type="OrthoDB" id="287322at2"/>
<dbReference type="EMBL" id="PUIA01000026">
    <property type="protein sequence ID" value="PQO35756.1"/>
    <property type="molecule type" value="Genomic_DNA"/>
</dbReference>
<name>A0A2S8FU97_9BACT</name>
<keyword evidence="1" id="KW-0472">Membrane</keyword>
<proteinExistence type="predicted"/>
<protein>
    <submittedName>
        <fullName evidence="2">Uncharacterized protein</fullName>
    </submittedName>
</protein>
<evidence type="ECO:0000256" key="1">
    <source>
        <dbReference type="SAM" id="Phobius"/>
    </source>
</evidence>
<accession>A0A2S8FU97</accession>
<dbReference type="Proteomes" id="UP000240009">
    <property type="component" value="Unassembled WGS sequence"/>
</dbReference>
<keyword evidence="1" id="KW-1133">Transmembrane helix</keyword>
<feature type="transmembrane region" description="Helical" evidence="1">
    <location>
        <begin position="66"/>
        <end position="86"/>
    </location>
</feature>
<gene>
    <name evidence="2" type="ORF">C5Y96_08880</name>
</gene>
<evidence type="ECO:0000313" key="3">
    <source>
        <dbReference type="Proteomes" id="UP000240009"/>
    </source>
</evidence>
<organism evidence="2 3">
    <name type="scientific">Blastopirellula marina</name>
    <dbReference type="NCBI Taxonomy" id="124"/>
    <lineage>
        <taxon>Bacteria</taxon>
        <taxon>Pseudomonadati</taxon>
        <taxon>Planctomycetota</taxon>
        <taxon>Planctomycetia</taxon>
        <taxon>Pirellulales</taxon>
        <taxon>Pirellulaceae</taxon>
        <taxon>Blastopirellula</taxon>
    </lineage>
</organism>
<evidence type="ECO:0000313" key="2">
    <source>
        <dbReference type="EMBL" id="PQO35756.1"/>
    </source>
</evidence>
<dbReference type="AlphaFoldDB" id="A0A2S8FU97"/>
<comment type="caution">
    <text evidence="2">The sequence shown here is derived from an EMBL/GenBank/DDBJ whole genome shotgun (WGS) entry which is preliminary data.</text>
</comment>
<keyword evidence="1" id="KW-0812">Transmembrane</keyword>
<reference evidence="2 3" key="1">
    <citation type="submission" date="2018-02" db="EMBL/GenBank/DDBJ databases">
        <title>Comparative genomes isolates from brazilian mangrove.</title>
        <authorList>
            <person name="Araujo J.E."/>
            <person name="Taketani R.G."/>
            <person name="Silva M.C.P."/>
            <person name="Loureco M.V."/>
            <person name="Andreote F.D."/>
        </authorList>
    </citation>
    <scope>NUCLEOTIDE SEQUENCE [LARGE SCALE GENOMIC DNA]</scope>
    <source>
        <strain evidence="2 3">HEX-2 MGV</strain>
    </source>
</reference>
<dbReference type="RefSeq" id="WP_105352182.1">
    <property type="nucleotide sequence ID" value="NZ_PUIA01000026.1"/>
</dbReference>
<sequence length="90" mass="10264">MIRMILWFFLVLGAIWIATSMVLPTPGPAAQQEVTVVWRRTNQGWLRAESWLVTKDYLYQEPKPPLYPMTLLPIIVTLSVGALVLGQPRD</sequence>